<dbReference type="InterPro" id="IPR012337">
    <property type="entry name" value="RNaseH-like_sf"/>
</dbReference>
<evidence type="ECO:0000256" key="2">
    <source>
        <dbReference type="PROSITE-ProRule" id="PRU00047"/>
    </source>
</evidence>
<keyword evidence="2" id="KW-0863">Zinc-finger</keyword>
<reference evidence="7" key="2">
    <citation type="journal article" date="2008" name="Nucleic Acids Res.">
        <title>The rice annotation project database (RAP-DB): 2008 update.</title>
        <authorList>
            <consortium name="The rice annotation project (RAP)"/>
        </authorList>
    </citation>
    <scope>GENOME REANNOTATION</scope>
    <source>
        <strain evidence="7">cv. Nipponbare</strain>
    </source>
</reference>
<dbReference type="InterPro" id="IPR054722">
    <property type="entry name" value="PolX-like_BBD"/>
</dbReference>
<evidence type="ECO:0000313" key="6">
    <source>
        <dbReference type="EMBL" id="AAL77140.1"/>
    </source>
</evidence>
<dbReference type="PANTHER" id="PTHR11439">
    <property type="entry name" value="GAG-POL-RELATED RETROTRANSPOSON"/>
    <property type="match status" value="1"/>
</dbReference>
<dbReference type="InterPro" id="IPR013103">
    <property type="entry name" value="RVT_2"/>
</dbReference>
<evidence type="ECO:0000256" key="3">
    <source>
        <dbReference type="SAM" id="MobiDB-lite"/>
    </source>
</evidence>
<dbReference type="InterPro" id="IPR036397">
    <property type="entry name" value="RNaseH_sf"/>
</dbReference>
<dbReference type="InterPro" id="IPR001584">
    <property type="entry name" value="Integrase_cat-core"/>
</dbReference>
<dbReference type="Proteomes" id="UP000000763">
    <property type="component" value="Chromosome 10"/>
</dbReference>
<feature type="region of interest" description="Disordered" evidence="3">
    <location>
        <begin position="84"/>
        <end position="113"/>
    </location>
</feature>
<organism evidence="6 7">
    <name type="scientific">Oryza sativa subsp. japonica</name>
    <name type="common">Rice</name>
    <dbReference type="NCBI Taxonomy" id="39947"/>
    <lineage>
        <taxon>Eukaryota</taxon>
        <taxon>Viridiplantae</taxon>
        <taxon>Streptophyta</taxon>
        <taxon>Embryophyta</taxon>
        <taxon>Tracheophyta</taxon>
        <taxon>Spermatophyta</taxon>
        <taxon>Magnoliopsida</taxon>
        <taxon>Liliopsida</taxon>
        <taxon>Poales</taxon>
        <taxon>Poaceae</taxon>
        <taxon>BOP clade</taxon>
        <taxon>Oryzoideae</taxon>
        <taxon>Oryzeae</taxon>
        <taxon>Oryzinae</taxon>
        <taxon>Oryza</taxon>
        <taxon>Oryza sativa</taxon>
    </lineage>
</organism>
<dbReference type="CDD" id="cd09272">
    <property type="entry name" value="RNase_HI_RT_Ty1"/>
    <property type="match status" value="1"/>
</dbReference>
<dbReference type="Pfam" id="PF14223">
    <property type="entry name" value="Retrotran_gag_2"/>
    <property type="match status" value="1"/>
</dbReference>
<dbReference type="Gene3D" id="4.10.60.10">
    <property type="entry name" value="Zinc finger, CCHC-type"/>
    <property type="match status" value="1"/>
</dbReference>
<evidence type="ECO:0000259" key="5">
    <source>
        <dbReference type="PROSITE" id="PS50994"/>
    </source>
</evidence>
<evidence type="ECO:0000313" key="7">
    <source>
        <dbReference type="Proteomes" id="UP000000763"/>
    </source>
</evidence>
<keyword evidence="1" id="KW-0064">Aspartyl protease</keyword>
<dbReference type="PROSITE" id="PS50158">
    <property type="entry name" value="ZF_CCHC"/>
    <property type="match status" value="1"/>
</dbReference>
<feature type="region of interest" description="Disordered" evidence="3">
    <location>
        <begin position="354"/>
        <end position="424"/>
    </location>
</feature>
<dbReference type="PROSITE" id="PS50994">
    <property type="entry name" value="INTEGRASE"/>
    <property type="match status" value="1"/>
</dbReference>
<dbReference type="SUPFAM" id="SSF53098">
    <property type="entry name" value="Ribonuclease H-like"/>
    <property type="match status" value="1"/>
</dbReference>
<dbReference type="GO" id="GO:0015074">
    <property type="term" value="P:DNA integration"/>
    <property type="evidence" value="ECO:0007669"/>
    <property type="project" value="InterPro"/>
</dbReference>
<dbReference type="InterPro" id="IPR001878">
    <property type="entry name" value="Znf_CCHC"/>
</dbReference>
<dbReference type="SMART" id="SM00343">
    <property type="entry name" value="ZnF_C2HC"/>
    <property type="match status" value="1"/>
</dbReference>
<evidence type="ECO:0000256" key="1">
    <source>
        <dbReference type="ARBA" id="ARBA00022750"/>
    </source>
</evidence>
<gene>
    <name evidence="6" type="ORF">OSJNBb0042K08.6</name>
</gene>
<dbReference type="GO" id="GO:0003676">
    <property type="term" value="F:nucleic acid binding"/>
    <property type="evidence" value="ECO:0007669"/>
    <property type="project" value="InterPro"/>
</dbReference>
<dbReference type="SUPFAM" id="SSF56672">
    <property type="entry name" value="DNA/RNA polymerases"/>
    <property type="match status" value="1"/>
</dbReference>
<keyword evidence="2" id="KW-0479">Metal-binding</keyword>
<dbReference type="Pfam" id="PF07727">
    <property type="entry name" value="RVT_2"/>
    <property type="match status" value="1"/>
</dbReference>
<dbReference type="Pfam" id="PF25597">
    <property type="entry name" value="SH3_retrovirus"/>
    <property type="match status" value="1"/>
</dbReference>
<dbReference type="EMBL" id="AC097447">
    <property type="protein sequence ID" value="AAL77140.1"/>
    <property type="molecule type" value="Genomic_DNA"/>
</dbReference>
<proteinExistence type="predicted"/>
<dbReference type="GO" id="GO:0004190">
    <property type="term" value="F:aspartic-type endopeptidase activity"/>
    <property type="evidence" value="ECO:0007669"/>
    <property type="project" value="UniProtKB-KW"/>
</dbReference>
<sequence>MPMTRRSPHIPRLLFLHELESESFDSAATTLEWVVLEAIMVLLLTLPVLDRLPVRDDLRGAERAEDDDVDGALLPLPADGHLLERVDWPDRDPPTADLHPRQTTQGERKRGELGKRRVSYVWFQVQGEPADAQPSTDASCALKEEEGGVAMGAGEELKEGGGKAQGLWGAVEPEGDDLVDYRQDRQALAAILRAVPAEMLATLAVKETAQEAWEAIKTRRIGVQRVREVNAQQLRREFGDILFKDGETVDDFSMRIGGLANNLRTLGDNITEAEVVQKLLQVVPEHLQQIAISIETLLDVNEVSLEEVTGRLRSVEQRKQRKTAAASSQVDANGRLLFTEEEWLAKFRKAASLQDAAHSSGGNGDHRGRGRGKKDGGAPKEAQPKPANPGGRNPGNCKNCGKRGHWAKDCRSKPKAQQAYVAQEEDEEPALLLAKVQLDPPRPRVAAPTNVVSPPSAPRAPSPMGELAVVEARVFAQLDDGGEHDPAMWILDTGATNHMTGSRSAFAELDTVVTGTVRFGDGSVVRIEGRGTVLFSCRFGEHRGIAGVYYIPRLMANIVSLGQLDRSGSKVLIHHGVLRVWDPRGHLLVRVRRSDDCLYTINLYIDRPVCLAARSAEPAWRWHARSKDEAANAIKHFQARAEVESGRKLRALRTDRGGEFTSIEFGEYCANLGVGRQLTAPYSPQQNGVVEHRNQTIVATARSMLKAKGVPGRFWGEAMSTAVFLLNRSPTKSLDNQTPYEAWYGQRPAMHFRRTFGCRGHVKITKPGLKKLDDRSAPMVLLGYVQGSKAYRLYDPLELHVVSADEPASLAEADPNWRGAMQDELNAIVDNDTWSLTDLPHGHRAIGLKWVYKLKRDEQGAIGVDFDEVFAPVARLESVRLLLAVAAHQGWQVHHMDVKSAFLNGELLEEVYVSQPLGFVDDNHKNKVYRLHKALYGLRQAPRAWNAKLDSSLLSLGFHRSSSEHGVYTRTRGGRRLTVGVYVDDLIITGDHDDEIRSFKGEMMKLFKMSDLGHSDTTSASRLPRTVMGSRWGKPHMPARFLRRQDSRTAIPVRLPWSLVGSLRYLVNTRPDLAFSVGYVSRFMESPREDHLAAVRRILRYVAGTRCWGIRFGPGARCALPMLVGYSDSDLAGDPDERKSTSGQIFFVNGGPITWQSSKQKVVALSSCEAEYIAAAAATCQGVWLARLLAEVLGDEIAAPLLKVDNQSTISLIKNPVHHDRSKHIDVKYHYIRECAEKKLIEMMFVGTAEQLGDIFTKSLGRTRFQELRLKIGVCSLDKSGQT</sequence>
<protein>
    <submittedName>
        <fullName evidence="6">Pol polyprotein</fullName>
    </submittedName>
</protein>
<dbReference type="SUPFAM" id="SSF57756">
    <property type="entry name" value="Retrovirus zinc finger-like domains"/>
    <property type="match status" value="1"/>
</dbReference>
<keyword evidence="1" id="KW-0378">Hydrolase</keyword>
<dbReference type="Gene3D" id="3.30.420.10">
    <property type="entry name" value="Ribonuclease H-like superfamily/Ribonuclease H"/>
    <property type="match status" value="1"/>
</dbReference>
<dbReference type="Pfam" id="PF00098">
    <property type="entry name" value="zf-CCHC"/>
    <property type="match status" value="1"/>
</dbReference>
<name>A0A5S6RCQ1_ORYSJ</name>
<keyword evidence="2" id="KW-0862">Zinc</keyword>
<dbReference type="Pfam" id="PF22936">
    <property type="entry name" value="Pol_BBD"/>
    <property type="match status" value="1"/>
</dbReference>
<dbReference type="InterPro" id="IPR043502">
    <property type="entry name" value="DNA/RNA_pol_sf"/>
</dbReference>
<evidence type="ECO:0000259" key="4">
    <source>
        <dbReference type="PROSITE" id="PS50158"/>
    </source>
</evidence>
<dbReference type="GO" id="GO:0008270">
    <property type="term" value="F:zinc ion binding"/>
    <property type="evidence" value="ECO:0007669"/>
    <property type="project" value="UniProtKB-KW"/>
</dbReference>
<feature type="domain" description="Integrase catalytic" evidence="5">
    <location>
        <begin position="579"/>
        <end position="747"/>
    </location>
</feature>
<keyword evidence="1" id="KW-0645">Protease</keyword>
<dbReference type="InterPro" id="IPR036875">
    <property type="entry name" value="Znf_CCHC_sf"/>
</dbReference>
<feature type="domain" description="CCHC-type" evidence="4">
    <location>
        <begin position="397"/>
        <end position="412"/>
    </location>
</feature>
<dbReference type="PANTHER" id="PTHR11439:SF515">
    <property type="entry name" value="GAG-POL POLYPROTEIN"/>
    <property type="match status" value="1"/>
</dbReference>
<reference evidence="7" key="1">
    <citation type="journal article" date="2005" name="Nature">
        <title>The map-based sequence of the rice genome.</title>
        <authorList>
            <consortium name="International rice genome sequencing project (IRGSP)"/>
            <person name="Matsumoto T."/>
            <person name="Wu J."/>
            <person name="Kanamori H."/>
            <person name="Katayose Y."/>
            <person name="Fujisawa M."/>
            <person name="Namiki N."/>
            <person name="Mizuno H."/>
            <person name="Yamamoto K."/>
            <person name="Antonio B.A."/>
            <person name="Baba T."/>
            <person name="Sakata K."/>
            <person name="Nagamura Y."/>
            <person name="Aoki H."/>
            <person name="Arikawa K."/>
            <person name="Arita K."/>
            <person name="Bito T."/>
            <person name="Chiden Y."/>
            <person name="Fujitsuka N."/>
            <person name="Fukunaka R."/>
            <person name="Hamada M."/>
            <person name="Harada C."/>
            <person name="Hayashi A."/>
            <person name="Hijishita S."/>
            <person name="Honda M."/>
            <person name="Hosokawa S."/>
            <person name="Ichikawa Y."/>
            <person name="Idonuma A."/>
            <person name="Iijima M."/>
            <person name="Ikeda M."/>
            <person name="Ikeno M."/>
            <person name="Ito K."/>
            <person name="Ito S."/>
            <person name="Ito T."/>
            <person name="Ito Y."/>
            <person name="Ito Y."/>
            <person name="Iwabuchi A."/>
            <person name="Kamiya K."/>
            <person name="Karasawa W."/>
            <person name="Kurita K."/>
            <person name="Katagiri S."/>
            <person name="Kikuta A."/>
            <person name="Kobayashi H."/>
            <person name="Kobayashi N."/>
            <person name="Machita K."/>
            <person name="Maehara T."/>
            <person name="Masukawa M."/>
            <person name="Mizubayashi T."/>
            <person name="Mukai Y."/>
            <person name="Nagasaki H."/>
            <person name="Nagata Y."/>
            <person name="Naito S."/>
            <person name="Nakashima M."/>
            <person name="Nakama Y."/>
            <person name="Nakamichi Y."/>
            <person name="Nakamura M."/>
            <person name="Meguro A."/>
            <person name="Negishi M."/>
            <person name="Ohta I."/>
            <person name="Ohta T."/>
            <person name="Okamoto M."/>
            <person name="Ono N."/>
            <person name="Saji S."/>
            <person name="Sakaguchi M."/>
            <person name="Sakai K."/>
            <person name="Shibata M."/>
            <person name="Shimokawa T."/>
            <person name="Song J."/>
            <person name="Takazaki Y."/>
            <person name="Terasawa K."/>
            <person name="Tsugane M."/>
            <person name="Tsuji K."/>
            <person name="Ueda S."/>
            <person name="Waki K."/>
            <person name="Yamagata H."/>
            <person name="Yamamoto M."/>
            <person name="Yamamoto S."/>
            <person name="Yamane H."/>
            <person name="Yoshiki S."/>
            <person name="Yoshihara R."/>
            <person name="Yukawa K."/>
            <person name="Zhong H."/>
            <person name="Yano M."/>
            <person name="Yuan Q."/>
            <person name="Ouyang S."/>
            <person name="Liu J."/>
            <person name="Jones K.M."/>
            <person name="Gansberger K."/>
            <person name="Moffat K."/>
            <person name="Hill J."/>
            <person name="Bera J."/>
            <person name="Fadrosh D."/>
            <person name="Jin S."/>
            <person name="Johri S."/>
            <person name="Kim M."/>
            <person name="Overton L."/>
            <person name="Reardon M."/>
            <person name="Tsitrin T."/>
            <person name="Vuong H."/>
            <person name="Weaver B."/>
            <person name="Ciecko A."/>
            <person name="Tallon L."/>
            <person name="Jackson J."/>
            <person name="Pai G."/>
            <person name="Aken S.V."/>
            <person name="Utterback T."/>
            <person name="Reidmuller S."/>
            <person name="Feldblyum T."/>
            <person name="Hsiao J."/>
            <person name="Zismann V."/>
            <person name="Iobst S."/>
            <person name="de Vazeille A.R."/>
            <person name="Buell C.R."/>
            <person name="Ying K."/>
            <person name="Li Y."/>
            <person name="Lu T."/>
            <person name="Huang Y."/>
            <person name="Zhao Q."/>
            <person name="Feng Q."/>
            <person name="Zhang L."/>
            <person name="Zhu J."/>
            <person name="Weng Q."/>
            <person name="Mu J."/>
            <person name="Lu Y."/>
            <person name="Fan D."/>
            <person name="Liu Y."/>
            <person name="Guan J."/>
            <person name="Zhang Y."/>
            <person name="Yu S."/>
            <person name="Liu X."/>
            <person name="Zhang Y."/>
            <person name="Hong G."/>
            <person name="Han B."/>
            <person name="Choisne N."/>
            <person name="Demange N."/>
            <person name="Orjeda G."/>
            <person name="Samain S."/>
            <person name="Cattolico L."/>
            <person name="Pelletier E."/>
            <person name="Couloux A."/>
            <person name="Segurens B."/>
            <person name="Wincker P."/>
            <person name="D'Hont A."/>
            <person name="Scarpelli C."/>
            <person name="Weissenbach J."/>
            <person name="Salanoubat M."/>
            <person name="Quetier F."/>
            <person name="Yu Y."/>
            <person name="Kim H.R."/>
            <person name="Rambo T."/>
            <person name="Currie J."/>
            <person name="Collura K."/>
            <person name="Luo M."/>
            <person name="Yang T."/>
            <person name="Ammiraju J.S.S."/>
            <person name="Engler F."/>
            <person name="Soderlund C."/>
            <person name="Wing R.A."/>
            <person name="Palmer L.E."/>
            <person name="de la Bastide M."/>
            <person name="Spiegel L."/>
            <person name="Nascimento L."/>
            <person name="Zutavern T."/>
            <person name="O'Shaughnessy A."/>
            <person name="Dike S."/>
            <person name="Dedhia N."/>
            <person name="Preston R."/>
            <person name="Balija V."/>
            <person name="McCombie W.R."/>
            <person name="Chow T."/>
            <person name="Chen H."/>
            <person name="Chung M."/>
            <person name="Chen C."/>
            <person name="Shaw J."/>
            <person name="Wu H."/>
            <person name="Hsiao K."/>
            <person name="Chao Y."/>
            <person name="Chu M."/>
            <person name="Cheng C."/>
            <person name="Hour A."/>
            <person name="Lee P."/>
            <person name="Lin S."/>
            <person name="Lin Y."/>
            <person name="Liou J."/>
            <person name="Liu S."/>
            <person name="Hsing Y."/>
            <person name="Raghuvanshi S."/>
            <person name="Mohanty A."/>
            <person name="Bharti A.K."/>
            <person name="Gaur A."/>
            <person name="Gupta V."/>
            <person name="Kumar D."/>
            <person name="Ravi V."/>
            <person name="Vij S."/>
            <person name="Kapur A."/>
            <person name="Khurana P."/>
            <person name="Khurana P."/>
            <person name="Khurana J.P."/>
            <person name="Tyagi A.K."/>
            <person name="Gaikwad K."/>
            <person name="Singh A."/>
            <person name="Dalal V."/>
            <person name="Srivastava S."/>
            <person name="Dixit A."/>
            <person name="Pal A.K."/>
            <person name="Ghazi I.A."/>
            <person name="Yadav M."/>
            <person name="Pandit A."/>
            <person name="Bhargava A."/>
            <person name="Sureshbabu K."/>
            <person name="Batra K."/>
            <person name="Sharma T.R."/>
            <person name="Mohapatra T."/>
            <person name="Singh N.K."/>
            <person name="Messing J."/>
            <person name="Nelson A.B."/>
            <person name="Fuks G."/>
            <person name="Kavchok S."/>
            <person name="Keizer G."/>
            <person name="Linton E."/>
            <person name="Llaca V."/>
            <person name="Song R."/>
            <person name="Tanyolac B."/>
            <person name="Young S."/>
            <person name="Ho-Il K."/>
            <person name="Hahn J.H."/>
            <person name="Sangsakoo G."/>
            <person name="Vanavichit A."/>
            <person name="de Mattos Luiz.A.T."/>
            <person name="Zimmer P.D."/>
            <person name="Malone G."/>
            <person name="Dellagostin O."/>
            <person name="de Oliveira A.C."/>
            <person name="Bevan M."/>
            <person name="Bancroft I."/>
            <person name="Minx P."/>
            <person name="Cordum H."/>
            <person name="Wilson R."/>
            <person name="Cheng Z."/>
            <person name="Jin W."/>
            <person name="Jiang J."/>
            <person name="Leong S.A."/>
            <person name="Iwama H."/>
            <person name="Gojobori T."/>
            <person name="Itoh T."/>
            <person name="Niimura Y."/>
            <person name="Fujii Y."/>
            <person name="Habara T."/>
            <person name="Sakai H."/>
            <person name="Sato Y."/>
            <person name="Wilson G."/>
            <person name="Kumar K."/>
            <person name="McCouch S."/>
            <person name="Juretic N."/>
            <person name="Hoen D."/>
            <person name="Wright S."/>
            <person name="Bruskiewich R."/>
            <person name="Bureau T."/>
            <person name="Miyao A."/>
            <person name="Hirochika H."/>
            <person name="Nishikawa T."/>
            <person name="Kadowaki K."/>
            <person name="Sugiura M."/>
            <person name="Burr B."/>
            <person name="Sasaki T."/>
        </authorList>
    </citation>
    <scope>NUCLEOTIDE SEQUENCE [LARGE SCALE GENOMIC DNA]</scope>
    <source>
        <strain evidence="7">cv. Nipponbare</strain>
    </source>
</reference>
<accession>A0A5S6RCQ1</accession>
<dbReference type="InterPro" id="IPR057670">
    <property type="entry name" value="SH3_retrovirus"/>
</dbReference>